<accession>C1DRW8</accession>
<proteinExistence type="predicted"/>
<dbReference type="GeneID" id="88186680"/>
<keyword evidence="2" id="KW-0472">Membrane</keyword>
<sequence length="553" mass="60326">MSANKSFRQSMTWLHRWAGLLLGWLLFAIFLTGTLTVFDKEINWWMQPELTSQGVDQHKAVRFAQEWLAREHADAPVWSIDLPTECSPVLKISTGEGRHAERQVLDPESGGLLEPRESVGGNFFFRFHYSLQLPRTFGVWVVGVAAMAMMVALVTSLIIHRHLFRDFFAFRPTGGRRSWLDGHNASGVLLLPFHLMITYTGLVIFFMIYMPAAVDALYGGDRMAMFRDASPSAQAAAGGPGGGRSAEGGMERGGRPAEGSMERGGRPAEGGMEGGRGPRGAGHEAPAAALLPLDSFIAPAEELFGKGMVASLRVRNPGKANARVEAGPLLGYRIALTKGESAVFDGVSGKRLQAPADKRATTLTQQVMIGLHFAQFGGYPMRWLYFLCSAVSCAMIATGLVLFANRQRLQVAEANAGQRFLRVVETLNVGSVAGLMLGCIALFWINRLLPAGLGERSGWEMRLFFAIWLLTFVHAWLRPQLAAWREQLWAVALLCAALPLLGLFSGAAFDWTRLSLELCALLLGVVLGWVAWRIGRAEARAGDSHSLTGAVQC</sequence>
<organism evidence="3 4">
    <name type="scientific">Azotobacter vinelandii (strain DJ / ATCC BAA-1303)</name>
    <dbReference type="NCBI Taxonomy" id="322710"/>
    <lineage>
        <taxon>Bacteria</taxon>
        <taxon>Pseudomonadati</taxon>
        <taxon>Pseudomonadota</taxon>
        <taxon>Gammaproteobacteria</taxon>
        <taxon>Pseudomonadales</taxon>
        <taxon>Pseudomonadaceae</taxon>
        <taxon>Azotobacter</taxon>
    </lineage>
</organism>
<dbReference type="InterPro" id="IPR005625">
    <property type="entry name" value="PepSY-ass_TM"/>
</dbReference>
<feature type="transmembrane region" description="Helical" evidence="2">
    <location>
        <begin position="426"/>
        <end position="445"/>
    </location>
</feature>
<keyword evidence="2" id="KW-1133">Transmembrane helix</keyword>
<evidence type="ECO:0000256" key="2">
    <source>
        <dbReference type="SAM" id="Phobius"/>
    </source>
</evidence>
<dbReference type="AlphaFoldDB" id="C1DRW8"/>
<dbReference type="Proteomes" id="UP000002424">
    <property type="component" value="Chromosome"/>
</dbReference>
<reference evidence="3 4" key="1">
    <citation type="journal article" date="2009" name="J. Bacteriol.">
        <title>Genome sequence of Azotobacter vinelandii, an obligate aerobe specialized to support diverse anaerobic metabolic processes.</title>
        <authorList>
            <person name="Setubal J.C."/>
            <person name="dos Santos P."/>
            <person name="Goldman B.S."/>
            <person name="Ertesvag H."/>
            <person name="Espin G."/>
            <person name="Rubio L.M."/>
            <person name="Valla S."/>
            <person name="Almeida N.F."/>
            <person name="Balasubramanian D."/>
            <person name="Cromes L."/>
            <person name="Curatti L."/>
            <person name="Du Z."/>
            <person name="Godsy E."/>
            <person name="Goodner B."/>
            <person name="Hellner-Burris K."/>
            <person name="Hernandez J.A."/>
            <person name="Houmiel K."/>
            <person name="Imperial J."/>
            <person name="Kennedy C."/>
            <person name="Larson T.J."/>
            <person name="Latreille P."/>
            <person name="Ligon L.S."/>
            <person name="Lu J."/>
            <person name="Maerk M."/>
            <person name="Miller N.M."/>
            <person name="Norton S."/>
            <person name="O'Carroll I.P."/>
            <person name="Paulsen I."/>
            <person name="Raulfs E.C."/>
            <person name="Roemer R."/>
            <person name="Rosser J."/>
            <person name="Segura D."/>
            <person name="Slater S."/>
            <person name="Stricklin S.L."/>
            <person name="Studholme D.J."/>
            <person name="Sun J."/>
            <person name="Viana C.J."/>
            <person name="Wallin E."/>
            <person name="Wang B."/>
            <person name="Wheeler C."/>
            <person name="Zhu H."/>
            <person name="Dean D.R."/>
            <person name="Dixon R."/>
            <person name="Wood D."/>
        </authorList>
    </citation>
    <scope>NUCLEOTIDE SEQUENCE [LARGE SCALE GENOMIC DNA]</scope>
    <source>
        <strain evidence="4">DJ / ATCC BAA-1303</strain>
    </source>
</reference>
<dbReference type="KEGG" id="avn:Avin_36970"/>
<dbReference type="RefSeq" id="WP_012702218.1">
    <property type="nucleotide sequence ID" value="NC_012560.1"/>
</dbReference>
<feature type="region of interest" description="Disordered" evidence="1">
    <location>
        <begin position="234"/>
        <end position="284"/>
    </location>
</feature>
<feature type="transmembrane region" description="Helical" evidence="2">
    <location>
        <begin position="185"/>
        <end position="209"/>
    </location>
</feature>
<dbReference type="Pfam" id="PF03929">
    <property type="entry name" value="PepSY_TM"/>
    <property type="match status" value="1"/>
</dbReference>
<feature type="compositionally biased region" description="Basic and acidic residues" evidence="1">
    <location>
        <begin position="249"/>
        <end position="266"/>
    </location>
</feature>
<name>C1DRW8_AZOVD</name>
<dbReference type="PANTHER" id="PTHR34219:SF4">
    <property type="entry name" value="PEPSY DOMAIN-CONTAINING PROTEIN"/>
    <property type="match status" value="1"/>
</dbReference>
<protein>
    <submittedName>
        <fullName evidence="3">PepSY-associated TM helix domain protein</fullName>
    </submittedName>
</protein>
<feature type="transmembrane region" description="Helical" evidence="2">
    <location>
        <begin position="457"/>
        <end position="477"/>
    </location>
</feature>
<dbReference type="eggNOG" id="COG3182">
    <property type="taxonomic scope" value="Bacteria"/>
</dbReference>
<feature type="transmembrane region" description="Helical" evidence="2">
    <location>
        <begin position="137"/>
        <end position="164"/>
    </location>
</feature>
<dbReference type="EnsemblBacteria" id="ACO79843">
    <property type="protein sequence ID" value="ACO79843"/>
    <property type="gene ID" value="Avin_36970"/>
</dbReference>
<dbReference type="EMBL" id="CP001157">
    <property type="protein sequence ID" value="ACO79843.1"/>
    <property type="molecule type" value="Genomic_DNA"/>
</dbReference>
<feature type="transmembrane region" description="Helical" evidence="2">
    <location>
        <begin position="383"/>
        <end position="405"/>
    </location>
</feature>
<keyword evidence="4" id="KW-1185">Reference proteome</keyword>
<gene>
    <name evidence="3" type="ordered locus">Avin_36970</name>
</gene>
<dbReference type="PANTHER" id="PTHR34219">
    <property type="entry name" value="IRON-REGULATED INNER MEMBRANE PROTEIN-RELATED"/>
    <property type="match status" value="1"/>
</dbReference>
<evidence type="ECO:0000256" key="1">
    <source>
        <dbReference type="SAM" id="MobiDB-lite"/>
    </source>
</evidence>
<feature type="transmembrane region" description="Helical" evidence="2">
    <location>
        <begin position="514"/>
        <end position="532"/>
    </location>
</feature>
<keyword evidence="2" id="KW-0812">Transmembrane</keyword>
<dbReference type="HOGENOM" id="CLU_025664_2_0_6"/>
<feature type="compositionally biased region" description="Gly residues" evidence="1">
    <location>
        <begin position="267"/>
        <end position="280"/>
    </location>
</feature>
<evidence type="ECO:0000313" key="4">
    <source>
        <dbReference type="Proteomes" id="UP000002424"/>
    </source>
</evidence>
<dbReference type="OrthoDB" id="9776609at2"/>
<dbReference type="STRING" id="322710.Avin_36970"/>
<evidence type="ECO:0000313" key="3">
    <source>
        <dbReference type="EMBL" id="ACO79843.1"/>
    </source>
</evidence>
<feature type="transmembrane region" description="Helical" evidence="2">
    <location>
        <begin position="489"/>
        <end position="508"/>
    </location>
</feature>